<dbReference type="Pfam" id="PF01909">
    <property type="entry name" value="NTP_transf_2"/>
    <property type="match status" value="1"/>
</dbReference>
<accession>A0A6S6SCQ4</accession>
<feature type="domain" description="ACT" evidence="9">
    <location>
        <begin position="805"/>
        <end position="881"/>
    </location>
</feature>
<feature type="region of interest" description="Uridylyltransferase" evidence="8">
    <location>
        <begin position="1"/>
        <end position="339"/>
    </location>
</feature>
<dbReference type="Gene3D" id="1.10.3090.10">
    <property type="entry name" value="cca-adding enzyme, domain 2"/>
    <property type="match status" value="1"/>
</dbReference>
<keyword evidence="5 8" id="KW-0460">Magnesium</keyword>
<keyword evidence="3" id="KW-0677">Repeat</keyword>
<protein>
    <recommendedName>
        <fullName evidence="8">Bifunctional uridylyltransferase/uridylyl-removing enzyme</fullName>
        <shortName evidence="8">UTase/UR</shortName>
    </recommendedName>
    <alternativeName>
        <fullName evidence="8">Bifunctional [protein-PII] modification enzyme</fullName>
    </alternativeName>
    <alternativeName>
        <fullName evidence="8">Bifunctional nitrogen sensor protein</fullName>
    </alternativeName>
    <domain>
        <recommendedName>
            <fullName evidence="8">[Protein-PII] uridylyltransferase</fullName>
            <shortName evidence="8">PII uridylyltransferase</shortName>
            <shortName evidence="8">UTase</shortName>
            <ecNumber evidence="8">2.7.7.59</ecNumber>
        </recommendedName>
    </domain>
    <domain>
        <recommendedName>
            <fullName evidence="8">[Protein-PII]-UMP uridylyl-removing enzyme</fullName>
            <shortName evidence="8">UR</shortName>
            <ecNumber evidence="8">3.1.4.-</ecNumber>
        </recommendedName>
    </domain>
</protein>
<keyword evidence="4 8" id="KW-0378">Hydrolase</keyword>
<dbReference type="GO" id="GO:0008081">
    <property type="term" value="F:phosphoric diester hydrolase activity"/>
    <property type="evidence" value="ECO:0007669"/>
    <property type="project" value="UniProtKB-UniRule"/>
</dbReference>
<gene>
    <name evidence="8" type="primary">glnD</name>
    <name evidence="11" type="ORF">HELGO_WM12588</name>
</gene>
<dbReference type="EC" id="3.1.4.-" evidence="8"/>
<dbReference type="InterPro" id="IPR013546">
    <property type="entry name" value="PII_UdlTrfase/GS_AdlTrfase"/>
</dbReference>
<dbReference type="CDD" id="cd04899">
    <property type="entry name" value="ACT_ACR-UUR-like_2"/>
    <property type="match status" value="1"/>
</dbReference>
<dbReference type="InterPro" id="IPR003607">
    <property type="entry name" value="HD/PDEase_dom"/>
</dbReference>
<keyword evidence="6 8" id="KW-0511">Multifunctional enzyme</keyword>
<dbReference type="SMART" id="SM00471">
    <property type="entry name" value="HDc"/>
    <property type="match status" value="1"/>
</dbReference>
<dbReference type="GO" id="GO:0006808">
    <property type="term" value="P:regulation of nitrogen utilization"/>
    <property type="evidence" value="ECO:0007669"/>
    <property type="project" value="UniProtKB-UniRule"/>
</dbReference>
<feature type="domain" description="ACT" evidence="9">
    <location>
        <begin position="697"/>
        <end position="780"/>
    </location>
</feature>
<evidence type="ECO:0000256" key="5">
    <source>
        <dbReference type="ARBA" id="ARBA00022842"/>
    </source>
</evidence>
<dbReference type="EMBL" id="CACVAY010000034">
    <property type="protein sequence ID" value="CAA6807726.1"/>
    <property type="molecule type" value="Genomic_DNA"/>
</dbReference>
<dbReference type="CDD" id="cd05401">
    <property type="entry name" value="NT_GlnE_GlnD_like"/>
    <property type="match status" value="1"/>
</dbReference>
<evidence type="ECO:0000259" key="10">
    <source>
        <dbReference type="PROSITE" id="PS51831"/>
    </source>
</evidence>
<evidence type="ECO:0000256" key="4">
    <source>
        <dbReference type="ARBA" id="ARBA00022801"/>
    </source>
</evidence>
<name>A0A6S6SCQ4_9GAMM</name>
<evidence type="ECO:0000256" key="2">
    <source>
        <dbReference type="ARBA" id="ARBA00022695"/>
    </source>
</evidence>
<dbReference type="InterPro" id="IPR002934">
    <property type="entry name" value="Polymerase_NTP_transf_dom"/>
</dbReference>
<comment type="catalytic activity">
    <reaction evidence="8">
        <text>[protein-PII]-uridylyl-L-tyrosine + H2O = [protein-PII]-L-tyrosine + UMP + H(+)</text>
        <dbReference type="Rhea" id="RHEA:48600"/>
        <dbReference type="Rhea" id="RHEA-COMP:12147"/>
        <dbReference type="Rhea" id="RHEA-COMP:12148"/>
        <dbReference type="ChEBI" id="CHEBI:15377"/>
        <dbReference type="ChEBI" id="CHEBI:15378"/>
        <dbReference type="ChEBI" id="CHEBI:46858"/>
        <dbReference type="ChEBI" id="CHEBI:57865"/>
        <dbReference type="ChEBI" id="CHEBI:90602"/>
    </reaction>
</comment>
<evidence type="ECO:0000256" key="6">
    <source>
        <dbReference type="ARBA" id="ARBA00023268"/>
    </source>
</evidence>
<dbReference type="InterPro" id="IPR002912">
    <property type="entry name" value="ACT_dom"/>
</dbReference>
<comment type="domain">
    <text evidence="8">Has four distinct domains: an N-terminal nucleotidyltransferase (NT) domain responsible for UTase activity, a central HD domain that encodes UR activity, and two C-terminal ACT domains that seem to have a role in glutamine sensing.</text>
</comment>
<comment type="function">
    <text evidence="8">Modifies, by uridylylation and deuridylylation, the PII regulatory proteins (GlnB and homologs), in response to the nitrogen status of the cell that GlnD senses through the glutamine level. Under low glutamine levels, catalyzes the conversion of the PII proteins and UTP to PII-UMP and PPi, while under higher glutamine levels, GlnD hydrolyzes PII-UMP to PII and UMP (deuridylylation). Thus, controls uridylylation state and activity of the PII proteins, and plays an important role in the regulation of nitrogen metabolism.</text>
</comment>
<reference evidence="11" key="1">
    <citation type="submission" date="2020-01" db="EMBL/GenBank/DDBJ databases">
        <authorList>
            <person name="Meier V. D."/>
            <person name="Meier V D."/>
        </authorList>
    </citation>
    <scope>NUCLEOTIDE SEQUENCE</scope>
    <source>
        <strain evidence="11">HLG_WM_MAG_07</strain>
    </source>
</reference>
<dbReference type="PANTHER" id="PTHR47320">
    <property type="entry name" value="BIFUNCTIONAL URIDYLYLTRANSFERASE/URIDYLYL-REMOVING ENZYME"/>
    <property type="match status" value="1"/>
</dbReference>
<dbReference type="SUPFAM" id="SSF55021">
    <property type="entry name" value="ACT-like"/>
    <property type="match status" value="1"/>
</dbReference>
<comment type="catalytic activity">
    <reaction evidence="7">
        <text>guanosine 3',5'-bis(diphosphate) + H2O = GDP + diphosphate + H(+)</text>
        <dbReference type="Rhea" id="RHEA:14253"/>
        <dbReference type="ChEBI" id="CHEBI:15377"/>
        <dbReference type="ChEBI" id="CHEBI:15378"/>
        <dbReference type="ChEBI" id="CHEBI:33019"/>
        <dbReference type="ChEBI" id="CHEBI:58189"/>
        <dbReference type="ChEBI" id="CHEBI:77828"/>
        <dbReference type="EC" id="3.1.7.2"/>
    </reaction>
</comment>
<feature type="domain" description="HD" evidence="10">
    <location>
        <begin position="458"/>
        <end position="580"/>
    </location>
</feature>
<dbReference type="PANTHER" id="PTHR47320:SF1">
    <property type="entry name" value="BIFUNCTIONAL URIDYLYLTRANSFERASE_URIDYLYL-REMOVING ENZYME"/>
    <property type="match status" value="1"/>
</dbReference>
<dbReference type="SUPFAM" id="SSF81593">
    <property type="entry name" value="Nucleotidyltransferase substrate binding subunit/domain"/>
    <property type="match status" value="1"/>
</dbReference>
<evidence type="ECO:0000313" key="11">
    <source>
        <dbReference type="EMBL" id="CAA6807726.1"/>
    </source>
</evidence>
<keyword evidence="2 8" id="KW-0548">Nucleotidyltransferase</keyword>
<comment type="activity regulation">
    <text evidence="8">Uridylyltransferase (UTase) activity is inhibited by glutamine, while glutamine activates uridylyl-removing (UR) activity.</text>
</comment>
<dbReference type="PROSITE" id="PS51671">
    <property type="entry name" value="ACT"/>
    <property type="match status" value="2"/>
</dbReference>
<dbReference type="InterPro" id="IPR010043">
    <property type="entry name" value="UTase/UR"/>
</dbReference>
<dbReference type="GO" id="GO:0008773">
    <property type="term" value="F:[protein-PII] uridylyltransferase activity"/>
    <property type="evidence" value="ECO:0007669"/>
    <property type="project" value="UniProtKB-UniRule"/>
</dbReference>
<dbReference type="NCBIfam" id="TIGR01693">
    <property type="entry name" value="UTase_glnD"/>
    <property type="match status" value="1"/>
</dbReference>
<dbReference type="InterPro" id="IPR043519">
    <property type="entry name" value="NT_sf"/>
</dbReference>
<dbReference type="Gene3D" id="3.30.460.10">
    <property type="entry name" value="Beta Polymerase, domain 2"/>
    <property type="match status" value="1"/>
</dbReference>
<evidence type="ECO:0000256" key="7">
    <source>
        <dbReference type="ARBA" id="ARBA00047968"/>
    </source>
</evidence>
<dbReference type="InterPro" id="IPR045865">
    <property type="entry name" value="ACT-like_dom_sf"/>
</dbReference>
<dbReference type="CDD" id="cd04900">
    <property type="entry name" value="ACT_UUR-like_1"/>
    <property type="match status" value="1"/>
</dbReference>
<comment type="similarity">
    <text evidence="8">Belongs to the GlnD family.</text>
</comment>
<evidence type="ECO:0000259" key="9">
    <source>
        <dbReference type="PROSITE" id="PS51671"/>
    </source>
</evidence>
<dbReference type="InterPro" id="IPR006674">
    <property type="entry name" value="HD_domain"/>
</dbReference>
<comment type="cofactor">
    <cofactor evidence="8">
        <name>Mg(2+)</name>
        <dbReference type="ChEBI" id="CHEBI:18420"/>
    </cofactor>
</comment>
<dbReference type="GO" id="GO:0008893">
    <property type="term" value="F:guanosine-3',5'-bis(diphosphate) 3'-diphosphatase activity"/>
    <property type="evidence" value="ECO:0007669"/>
    <property type="project" value="UniProtKB-EC"/>
</dbReference>
<comment type="caution">
    <text evidence="8">Lacks conserved residue(s) required for the propagation of feature annotation.</text>
</comment>
<evidence type="ECO:0000256" key="1">
    <source>
        <dbReference type="ARBA" id="ARBA00022679"/>
    </source>
</evidence>
<proteinExistence type="inferred from homology"/>
<dbReference type="Pfam" id="PF01966">
    <property type="entry name" value="HD"/>
    <property type="match status" value="1"/>
</dbReference>
<dbReference type="SUPFAM" id="SSF81301">
    <property type="entry name" value="Nucleotidyltransferase"/>
    <property type="match status" value="1"/>
</dbReference>
<comment type="catalytic activity">
    <reaction evidence="8">
        <text>[protein-PII]-L-tyrosine + UTP = [protein-PII]-uridylyl-L-tyrosine + diphosphate</text>
        <dbReference type="Rhea" id="RHEA:13673"/>
        <dbReference type="Rhea" id="RHEA-COMP:12147"/>
        <dbReference type="Rhea" id="RHEA-COMP:12148"/>
        <dbReference type="ChEBI" id="CHEBI:33019"/>
        <dbReference type="ChEBI" id="CHEBI:46398"/>
        <dbReference type="ChEBI" id="CHEBI:46858"/>
        <dbReference type="ChEBI" id="CHEBI:90602"/>
        <dbReference type="EC" id="2.7.7.59"/>
    </reaction>
</comment>
<dbReference type="PIRSF" id="PIRSF006288">
    <property type="entry name" value="PII_uridyltransf"/>
    <property type="match status" value="1"/>
</dbReference>
<dbReference type="HAMAP" id="MF_00277">
    <property type="entry name" value="PII_uridylyl_transf"/>
    <property type="match status" value="1"/>
</dbReference>
<dbReference type="SUPFAM" id="SSF109604">
    <property type="entry name" value="HD-domain/PDEase-like"/>
    <property type="match status" value="1"/>
</dbReference>
<evidence type="ECO:0000256" key="3">
    <source>
        <dbReference type="ARBA" id="ARBA00022737"/>
    </source>
</evidence>
<dbReference type="PROSITE" id="PS51831">
    <property type="entry name" value="HD"/>
    <property type="match status" value="1"/>
</dbReference>
<dbReference type="Pfam" id="PF08335">
    <property type="entry name" value="GlnD_UR_UTase"/>
    <property type="match status" value="1"/>
</dbReference>
<dbReference type="AlphaFoldDB" id="A0A6S6SCQ4"/>
<organism evidence="11">
    <name type="scientific">uncultured Thiotrichaceae bacterium</name>
    <dbReference type="NCBI Taxonomy" id="298394"/>
    <lineage>
        <taxon>Bacteria</taxon>
        <taxon>Pseudomonadati</taxon>
        <taxon>Pseudomonadota</taxon>
        <taxon>Gammaproteobacteria</taxon>
        <taxon>Thiotrichales</taxon>
        <taxon>Thiotrichaceae</taxon>
        <taxon>environmental samples</taxon>
    </lineage>
</organism>
<sequence>MNEWQSRLQQHQQTFSSHPNIKLDIAKAYLANIYDELSFAFHEGAEIGALLLGRSDAIDCLLKTLWHSHQLDHESSLSLVAVGGYGRAEMHPESDIDLMILLQDEPDQACQDKLSALITLLWDLKLEIGHSVRTFEECQEEAKNDLTIITNLIESRFLCGNQALFQNLLGTITTEQMWDSQHFFKAKLGEQKRRYQKFGDTAYRVEPNLKDGPGGLRDLQMISWVTARHFGTLSFEELLDEKLLQQHEYDQLISDRDFLWRIRFALHLVSNRKEDRLRLEHQPPLTKMFGYTSDQGNKAVEEFMHHYYQVITRLERLTELLIGIFRETILPNSDPIITKITDWCEMQDAYIHITQADIFEKQPSALLEIFHLMQTTSGSRGMTPSTIRSINDHLPMIDDTYRDNAEHKAVFMKIMSEPHGITYVLRRMNRYSILAAWIPAFANIVGRMQFDLFHAYTVDDHTLRLIRNLRQHTTDKGQNEQPFSSLIFNTIPNHSLLYLAGIFHDIAKGRGGDHSELGAVDAYEFCRSHNLNSFDSHLVSWLVKNHLVMSMTAQRKDLSDPNVIADFATHIVSPTRLDYLYLLTIADMRATNPEMFNSWKASLLKELYEKTRRLLKRGIPPANYEELLAQKKEAVLEQLPIHKTSKNRGAAYCESMGNEYMLHHSVETILWQMTHILQENVYPLIQIRQEENRNSTLVFIYTPVIDGLFARTTKVLETLKVNTVAAYIMGTPDGFALETFNILGRDNQLIEDTDEQLLLINRLRDKITLPVENKTELVRPSHRLDLFRSKTRVSFKQDTERQVTIVTIRTLDIPGLLSRISEILYQLDLQVISARIATLGEEAEDLFYLTDSNDNPIIDEETLRDIEQQIIELLDSKTEAA</sequence>
<keyword evidence="1 8" id="KW-0808">Transferase</keyword>
<evidence type="ECO:0000256" key="8">
    <source>
        <dbReference type="HAMAP-Rule" id="MF_00277"/>
    </source>
</evidence>
<dbReference type="EC" id="2.7.7.59" evidence="8"/>